<organism evidence="2 3">
    <name type="scientific">Conexivisphaera calida</name>
    <dbReference type="NCBI Taxonomy" id="1874277"/>
    <lineage>
        <taxon>Archaea</taxon>
        <taxon>Nitrososphaerota</taxon>
        <taxon>Conexivisphaeria</taxon>
        <taxon>Conexivisphaerales</taxon>
        <taxon>Conexivisphaeraceae</taxon>
        <taxon>Conexivisphaera</taxon>
    </lineage>
</organism>
<reference evidence="2 3" key="1">
    <citation type="journal article" date="2019" name="ISME J.">
        <title>Isolation and characterization of a thermophilic sulfur- and iron-reducing thaumarchaeote from a terrestrial acidic hot spring.</title>
        <authorList>
            <person name="Kato S."/>
            <person name="Itoh T."/>
            <person name="Yuki M."/>
            <person name="Nagamori M."/>
            <person name="Ohnishi M."/>
            <person name="Uematsu K."/>
            <person name="Suzuki K."/>
            <person name="Takashina T."/>
            <person name="Ohkuma M."/>
        </authorList>
    </citation>
    <scope>NUCLEOTIDE SEQUENCE [LARGE SCALE GENOMIC DNA]</scope>
    <source>
        <strain evidence="2 3">NAS-02</strain>
    </source>
</reference>
<dbReference type="SMART" id="SM00382">
    <property type="entry name" value="AAA"/>
    <property type="match status" value="1"/>
</dbReference>
<dbReference type="GeneID" id="55584550"/>
<name>A0A4P2VLZ5_9ARCH</name>
<proteinExistence type="predicted"/>
<dbReference type="RefSeq" id="WP_232085610.1">
    <property type="nucleotide sequence ID" value="NZ_AP018732.1"/>
</dbReference>
<evidence type="ECO:0000313" key="3">
    <source>
        <dbReference type="Proteomes" id="UP000509448"/>
    </source>
</evidence>
<feature type="domain" description="AAA+ ATPase" evidence="1">
    <location>
        <begin position="37"/>
        <end position="153"/>
    </location>
</feature>
<evidence type="ECO:0000259" key="1">
    <source>
        <dbReference type="SMART" id="SM00382"/>
    </source>
</evidence>
<dbReference type="Pfam" id="PF13635">
    <property type="entry name" value="DUF4143"/>
    <property type="match status" value="1"/>
</dbReference>
<dbReference type="InterPro" id="IPR027417">
    <property type="entry name" value="P-loop_NTPase"/>
</dbReference>
<dbReference type="Pfam" id="PF13173">
    <property type="entry name" value="AAA_14"/>
    <property type="match status" value="1"/>
</dbReference>
<protein>
    <recommendedName>
        <fullName evidence="1">AAA+ ATPase domain-containing protein</fullName>
    </recommendedName>
</protein>
<dbReference type="PANTHER" id="PTHR33295">
    <property type="entry name" value="ATPASE"/>
    <property type="match status" value="1"/>
</dbReference>
<keyword evidence="3" id="KW-1185">Reference proteome</keyword>
<accession>A0A4P2VLZ5</accession>
<dbReference type="AlphaFoldDB" id="A0A4P2VLZ5"/>
<evidence type="ECO:0000313" key="2">
    <source>
        <dbReference type="EMBL" id="BBE42125.1"/>
    </source>
</evidence>
<dbReference type="SUPFAM" id="SSF52540">
    <property type="entry name" value="P-loop containing nucleoside triphosphate hydrolases"/>
    <property type="match status" value="1"/>
</dbReference>
<dbReference type="Proteomes" id="UP000509448">
    <property type="component" value="Chromosome"/>
</dbReference>
<dbReference type="InterPro" id="IPR025420">
    <property type="entry name" value="DUF4143"/>
</dbReference>
<dbReference type="KEGG" id="ccai:NAS2_0736"/>
<dbReference type="InterPro" id="IPR041682">
    <property type="entry name" value="AAA_14"/>
</dbReference>
<dbReference type="InterPro" id="IPR003593">
    <property type="entry name" value="AAA+_ATPase"/>
</dbReference>
<sequence>MDPRQILLDQMARLERKFKEERIVEREVPDLRKYLAHPNVLAILGVRRSGKSTLAEILLRGENFGYVNFDDERLADLRAEDLSRIEKAIYELFGNVEYFLLDEVQNVEGWELFVNRLREDGKRIVVTGSNSKLLSGELATRLTGRHVDHVLYPFSFTEFLRFRGIKVERVGDAFTSSSESVLKRELDEHMRLGGFPEVLKISDDYVFFILSDILFKDVVQRLKVKRMELFKAFAVNVLRYFSSEVSLSRLSRTMNLSINTVEEWFDGLRSAYLILVSERFTERPREALVSPRKVYAVDPAFISTIALGGEAKGRAMENVVAIHLARRYGRLFYYRGRHEVDFVVGGRAIQVTYASGRDEVDGREVEALDEVRAREKLVVTWDYEDRRGEVRFVPLWKFLLAG</sequence>
<gene>
    <name evidence="2" type="ORF">NAS2_0736</name>
</gene>
<dbReference type="PANTHER" id="PTHR33295:SF19">
    <property type="entry name" value="ARCHAEAL ATPASE"/>
    <property type="match status" value="1"/>
</dbReference>
<dbReference type="EMBL" id="AP018732">
    <property type="protein sequence ID" value="BBE42125.1"/>
    <property type="molecule type" value="Genomic_DNA"/>
</dbReference>